<comment type="function">
    <text evidence="1">Plays a central role as a glucosyl donor in cellular metabolic pathways.</text>
</comment>
<dbReference type="Gene3D" id="3.90.550.10">
    <property type="entry name" value="Spore Coat Polysaccharide Biosynthesis Protein SpsA, Chain A"/>
    <property type="match status" value="1"/>
</dbReference>
<keyword evidence="4 7" id="KW-0808">Transferase</keyword>
<comment type="caution">
    <text evidence="10">The sequence shown here is derived from an EMBL/GenBank/DDBJ whole genome shotgun (WGS) entry which is preliminary data.</text>
</comment>
<evidence type="ECO:0000256" key="5">
    <source>
        <dbReference type="ARBA" id="ARBA00022695"/>
    </source>
</evidence>
<evidence type="ECO:0000256" key="9">
    <source>
        <dbReference type="PIRSR" id="PIRSR000806-2"/>
    </source>
</evidence>
<dbReference type="VEuPathDB" id="MicrosporidiaDB:NCER_100663"/>
<dbReference type="CDD" id="cd00897">
    <property type="entry name" value="UGPase_euk"/>
    <property type="match status" value="1"/>
</dbReference>
<evidence type="ECO:0000256" key="2">
    <source>
        <dbReference type="ARBA" id="ARBA00010401"/>
    </source>
</evidence>
<dbReference type="InterPro" id="IPR002618">
    <property type="entry name" value="UDPGP_fam"/>
</dbReference>
<dbReference type="EMBL" id="JPQZ01000012">
    <property type="protein sequence ID" value="KKO75805.1"/>
    <property type="molecule type" value="Genomic_DNA"/>
</dbReference>
<dbReference type="PIRSF" id="PIRSF000806">
    <property type="entry name" value="UDPGP"/>
    <property type="match status" value="1"/>
</dbReference>
<comment type="catalytic activity">
    <reaction evidence="6 7">
        <text>alpha-D-glucose 1-phosphate + UTP + H(+) = UDP-alpha-D-glucose + diphosphate</text>
        <dbReference type="Rhea" id="RHEA:19889"/>
        <dbReference type="ChEBI" id="CHEBI:15378"/>
        <dbReference type="ChEBI" id="CHEBI:33019"/>
        <dbReference type="ChEBI" id="CHEBI:46398"/>
        <dbReference type="ChEBI" id="CHEBI:58601"/>
        <dbReference type="ChEBI" id="CHEBI:58885"/>
        <dbReference type="EC" id="2.7.7.9"/>
    </reaction>
</comment>
<dbReference type="InterPro" id="IPR016267">
    <property type="entry name" value="UDPGP_trans"/>
</dbReference>
<dbReference type="Gene3D" id="2.160.10.10">
    <property type="entry name" value="Hexapeptide repeat proteins"/>
    <property type="match status" value="1"/>
</dbReference>
<dbReference type="GeneID" id="36318783"/>
<proteinExistence type="inferred from homology"/>
<dbReference type="GO" id="GO:0006011">
    <property type="term" value="P:UDP-alpha-D-glucose metabolic process"/>
    <property type="evidence" value="ECO:0007669"/>
    <property type="project" value="UniProtKB-UniRule"/>
</dbReference>
<dbReference type="RefSeq" id="XP_024331547.1">
    <property type="nucleotide sequence ID" value="XM_024473885.1"/>
</dbReference>
<dbReference type="AlphaFoldDB" id="A0A0F9WGG2"/>
<evidence type="ECO:0000313" key="10">
    <source>
        <dbReference type="EMBL" id="KKO75805.1"/>
    </source>
</evidence>
<evidence type="ECO:0000256" key="1">
    <source>
        <dbReference type="ARBA" id="ARBA00003449"/>
    </source>
</evidence>
<accession>A0A0F9WGG2</accession>
<organism evidence="10 11">
    <name type="scientific">Vairimorpha ceranae</name>
    <dbReference type="NCBI Taxonomy" id="40302"/>
    <lineage>
        <taxon>Eukaryota</taxon>
        <taxon>Fungi</taxon>
        <taxon>Fungi incertae sedis</taxon>
        <taxon>Microsporidia</taxon>
        <taxon>Nosematidae</taxon>
        <taxon>Vairimorpha</taxon>
    </lineage>
</organism>
<dbReference type="OrthoDB" id="932129at2759"/>
<evidence type="ECO:0000256" key="7">
    <source>
        <dbReference type="PIRNR" id="PIRNR000806"/>
    </source>
</evidence>
<feature type="binding site" evidence="9">
    <location>
        <position position="169"/>
    </location>
    <ligand>
        <name>UTP</name>
        <dbReference type="ChEBI" id="CHEBI:46398"/>
    </ligand>
</feature>
<feature type="binding site" evidence="8">
    <location>
        <position position="197"/>
    </location>
    <ligand>
        <name>substrate</name>
    </ligand>
</feature>
<feature type="binding site" evidence="9">
    <location>
        <position position="110"/>
    </location>
    <ligand>
        <name>UTP</name>
        <dbReference type="ChEBI" id="CHEBI:46398"/>
    </ligand>
</feature>
<name>A0A0F9WGG2_9MICR</name>
<evidence type="ECO:0000256" key="4">
    <source>
        <dbReference type="ARBA" id="ARBA00022679"/>
    </source>
</evidence>
<feature type="binding site" evidence="9">
    <location>
        <position position="365"/>
    </location>
    <ligand>
        <name>UTP</name>
        <dbReference type="ChEBI" id="CHEBI:46398"/>
    </ligand>
</feature>
<dbReference type="FunFam" id="3.90.550.10:FF:000002">
    <property type="entry name" value="UTP--glucose-1-phosphate uridylyltransferase"/>
    <property type="match status" value="1"/>
</dbReference>
<evidence type="ECO:0000256" key="8">
    <source>
        <dbReference type="PIRSR" id="PIRSR000806-1"/>
    </source>
</evidence>
<dbReference type="SUPFAM" id="SSF53448">
    <property type="entry name" value="Nucleotide-diphospho-sugar transferases"/>
    <property type="match status" value="1"/>
</dbReference>
<feature type="binding site" evidence="9">
    <location>
        <position position="227"/>
    </location>
    <ligand>
        <name>UTP</name>
        <dbReference type="ChEBI" id="CHEBI:46398"/>
    </ligand>
</feature>
<dbReference type="Proteomes" id="UP000034350">
    <property type="component" value="Unassembled WGS sequence"/>
</dbReference>
<dbReference type="VEuPathDB" id="MicrosporidiaDB:AAJ76_1200075250"/>
<dbReference type="GO" id="GO:0003983">
    <property type="term" value="F:UTP:glucose-1-phosphate uridylyltransferase activity"/>
    <property type="evidence" value="ECO:0007669"/>
    <property type="project" value="UniProtKB-EC"/>
</dbReference>
<dbReference type="FunFam" id="2.160.10.10:FF:000001">
    <property type="entry name" value="UTP--glucose-1-phosphate uridylyltransferase"/>
    <property type="match status" value="1"/>
</dbReference>
<evidence type="ECO:0000313" key="11">
    <source>
        <dbReference type="Proteomes" id="UP000034350"/>
    </source>
</evidence>
<keyword evidence="11" id="KW-1185">Reference proteome</keyword>
<protein>
    <recommendedName>
        <fullName evidence="3 7">UTP--glucose-1-phosphate uridylyltransferase</fullName>
        <ecNumber evidence="3 7">2.7.7.9</ecNumber>
    </recommendedName>
</protein>
<comment type="similarity">
    <text evidence="2 7">Belongs to the UDPGP type 1 family.</text>
</comment>
<feature type="binding site" evidence="9">
    <location>
        <position position="196"/>
    </location>
    <ligand>
        <name>UTP</name>
        <dbReference type="ChEBI" id="CHEBI:46398"/>
    </ligand>
</feature>
<dbReference type="PANTHER" id="PTHR43511">
    <property type="match status" value="1"/>
</dbReference>
<keyword evidence="5 7" id="KW-0548">Nucleotidyltransferase</keyword>
<dbReference type="Pfam" id="PF01704">
    <property type="entry name" value="UDPGP"/>
    <property type="match status" value="1"/>
</dbReference>
<dbReference type="VEuPathDB" id="MicrosporidiaDB:G9O61_00g008870"/>
<gene>
    <name evidence="10" type="ORF">AAJ76_1200075250</name>
</gene>
<evidence type="ECO:0000256" key="6">
    <source>
        <dbReference type="ARBA" id="ARBA00048128"/>
    </source>
</evidence>
<dbReference type="InterPro" id="IPR029044">
    <property type="entry name" value="Nucleotide-diphossugar_trans"/>
</dbReference>
<sequence>MEEADSNEYSIFIDNICIDNLLKRMKKNLEKMEGECDKKELSQFYEIYERYLKTRGETLKWDDIKHPKDRIIQYDDIVEQNVDPKNLLGKLAVLKLNGGLGTTMGCIGPKSAIPVKSGKNFIDLVVKQLKFLRRKYNVEVPLVLMNSFNTESMTETLISRHDNILTFNQSKYPRISSDTLLPPNNLKKEEMFYPPGHGDIFNSLDASGMLDKLLGEGKEYLFISNIDNLAATVDLNLLEYFASQQLEFMMEVTSKTRADIKGGTLIEYGGALRLLEIAQVPLSKKSEFTSVRKFKIFNTNSAWINLKPLKEKLKTETFPLDIIENKKTAGRETVFQLETAIGSAIRFFKKSCGVVVPRSRFLPVKSCSDLFLVESNLFVERNGQLILNPQRVPMCVPTIKLIGENFKKIDRYEDSFKGIPDLLELDSLTVSGNVKFGKNVVLKGTVIILADKNSVINIPDGSVLDDNIVYGNLPIIEH</sequence>
<evidence type="ECO:0000256" key="3">
    <source>
        <dbReference type="ARBA" id="ARBA00012415"/>
    </source>
</evidence>
<dbReference type="EC" id="2.7.7.9" evidence="3 7"/>
<reference evidence="10 11" key="1">
    <citation type="journal article" date="2015" name="Environ. Microbiol.">
        <title>Genome analyses suggest the presence of polyploidy and recent human-driven expansions in eight global populations of the honeybee pathogen Nosema ceranae.</title>
        <authorList>
            <person name="Pelin A."/>
            <person name="Selman M."/>
            <person name="Aris-Brosou S."/>
            <person name="Farinelli L."/>
            <person name="Corradi N."/>
        </authorList>
    </citation>
    <scope>NUCLEOTIDE SEQUENCE [LARGE SCALE GENOMIC DNA]</scope>
    <source>
        <strain evidence="10 11">PA08 1199</strain>
    </source>
</reference>